<keyword evidence="1" id="KW-1133">Transmembrane helix</keyword>
<evidence type="ECO:0000313" key="3">
    <source>
        <dbReference type="Proteomes" id="UP001431532"/>
    </source>
</evidence>
<proteinExistence type="predicted"/>
<keyword evidence="3" id="KW-1185">Reference proteome</keyword>
<feature type="transmembrane region" description="Helical" evidence="1">
    <location>
        <begin position="53"/>
        <end position="72"/>
    </location>
</feature>
<dbReference type="Proteomes" id="UP001431532">
    <property type="component" value="Unassembled WGS sequence"/>
</dbReference>
<sequence>MTKYEVLTKLEKKELNKKKAYQLLYNPYKERKPQRAGFVKIKVRVPDEKAANMLLGIILLLPLPIFLIKWILLKRFKNQEQISEQFPMSPSELIDLISMKGVKVNISTKTNERILIKTI</sequence>
<accession>A0AAW6U7P3</accession>
<evidence type="ECO:0000313" key="2">
    <source>
        <dbReference type="EMBL" id="MDI6452639.1"/>
    </source>
</evidence>
<dbReference type="EMBL" id="JASCXW010000007">
    <property type="protein sequence ID" value="MDI6452639.1"/>
    <property type="molecule type" value="Genomic_DNA"/>
</dbReference>
<dbReference type="RefSeq" id="WP_282839056.1">
    <property type="nucleotide sequence ID" value="NZ_JASCXW010000007.1"/>
</dbReference>
<organism evidence="2 3">
    <name type="scientific">Peloplasma aerotolerans</name>
    <dbReference type="NCBI Taxonomy" id="3044389"/>
    <lineage>
        <taxon>Bacteria</taxon>
        <taxon>Bacillati</taxon>
        <taxon>Mycoplasmatota</taxon>
        <taxon>Mollicutes</taxon>
        <taxon>Acholeplasmatales</taxon>
        <taxon>Acholeplasmataceae</taxon>
        <taxon>Peloplasma</taxon>
    </lineage>
</organism>
<protein>
    <submittedName>
        <fullName evidence="2">Uncharacterized protein</fullName>
    </submittedName>
</protein>
<keyword evidence="1" id="KW-0472">Membrane</keyword>
<evidence type="ECO:0000256" key="1">
    <source>
        <dbReference type="SAM" id="Phobius"/>
    </source>
</evidence>
<reference evidence="2" key="1">
    <citation type="submission" date="2023-05" db="EMBL/GenBank/DDBJ databases">
        <title>Mariniplasma microaerophilum sp. nov., a novel anaerobic mollicute isolated from terrestrial mud volcano, Taman Peninsula, Russia.</title>
        <authorList>
            <person name="Khomyakova M.A."/>
            <person name="Merkel A.Y."/>
            <person name="Slobodkin A.I."/>
        </authorList>
    </citation>
    <scope>NUCLEOTIDE SEQUENCE</scope>
    <source>
        <strain evidence="2">M4Ah</strain>
    </source>
</reference>
<keyword evidence="1" id="KW-0812">Transmembrane</keyword>
<name>A0AAW6U7P3_9MOLU</name>
<comment type="caution">
    <text evidence="2">The sequence shown here is derived from an EMBL/GenBank/DDBJ whole genome shotgun (WGS) entry which is preliminary data.</text>
</comment>
<dbReference type="AlphaFoldDB" id="A0AAW6U7P3"/>
<gene>
    <name evidence="2" type="ORF">QJ521_03585</name>
</gene>